<dbReference type="GeneTree" id="ENSGT00390000007165"/>
<reference evidence="2" key="1">
    <citation type="submission" date="2025-08" db="UniProtKB">
        <authorList>
            <consortium name="Ensembl"/>
        </authorList>
    </citation>
    <scope>IDENTIFICATION</scope>
</reference>
<name>A0A8P4FXQ8_DICLA</name>
<keyword evidence="1" id="KW-0732">Signal</keyword>
<dbReference type="GO" id="GO:0005737">
    <property type="term" value="C:cytoplasm"/>
    <property type="evidence" value="ECO:0007669"/>
    <property type="project" value="TreeGrafter"/>
</dbReference>
<dbReference type="SUPFAM" id="SSF47266">
    <property type="entry name" value="4-helical cytokines"/>
    <property type="match status" value="1"/>
</dbReference>
<sequence length="215" mass="24787">MMIMMLQRFFFFSLVNRVTDSASCLLHLLLLAELFVQSSSRPTNSPSLCAMFRPMVHQVERLRENSKLHELETDELQTFDGVEKRLDSLPVIQHDAGYFSSLKVNKTLSQLYANIQSYRLHVDWLKTAKANFSLSSQSVEGAITHLRHLSNLLNTALQQMSEEVPQTPSPSFPDVSTAFDVLRFSIEISDQLQVFCDWSKRVLRQLQRQSRCPRH</sequence>
<reference evidence="2" key="2">
    <citation type="submission" date="2025-09" db="UniProtKB">
        <authorList>
            <consortium name="Ensembl"/>
        </authorList>
    </citation>
    <scope>IDENTIFICATION</scope>
</reference>
<feature type="signal peptide" evidence="1">
    <location>
        <begin position="1"/>
        <end position="40"/>
    </location>
</feature>
<dbReference type="Ensembl" id="ENSDLAT00005083853.1">
    <property type="protein sequence ID" value="ENSDLAP00005066218.1"/>
    <property type="gene ID" value="ENSDLAG00005025383.2"/>
</dbReference>
<dbReference type="GO" id="GO:0008083">
    <property type="term" value="F:growth factor activity"/>
    <property type="evidence" value="ECO:0007669"/>
    <property type="project" value="TreeGrafter"/>
</dbReference>
<dbReference type="AlphaFoldDB" id="A0A8P4FXQ8"/>
<protein>
    <recommendedName>
        <fullName evidence="4">Interleukin-11</fullName>
    </recommendedName>
</protein>
<dbReference type="InterPro" id="IPR022356">
    <property type="entry name" value="IL-11_fish"/>
</dbReference>
<keyword evidence="3" id="KW-1185">Reference proteome</keyword>
<dbReference type="PRINTS" id="PR01946">
    <property type="entry name" value="IL11BFISH"/>
</dbReference>
<dbReference type="PRINTS" id="PR01927">
    <property type="entry name" value="INTRLEUKIN11"/>
</dbReference>
<accession>A0A8P4FXQ8</accession>
<evidence type="ECO:0000256" key="1">
    <source>
        <dbReference type="SAM" id="SignalP"/>
    </source>
</evidence>
<organism evidence="2 3">
    <name type="scientific">Dicentrarchus labrax</name>
    <name type="common">European seabass</name>
    <name type="synonym">Morone labrax</name>
    <dbReference type="NCBI Taxonomy" id="13489"/>
    <lineage>
        <taxon>Eukaryota</taxon>
        <taxon>Metazoa</taxon>
        <taxon>Chordata</taxon>
        <taxon>Craniata</taxon>
        <taxon>Vertebrata</taxon>
        <taxon>Euteleostomi</taxon>
        <taxon>Actinopterygii</taxon>
        <taxon>Neopterygii</taxon>
        <taxon>Teleostei</taxon>
        <taxon>Neoteleostei</taxon>
        <taxon>Acanthomorphata</taxon>
        <taxon>Eupercaria</taxon>
        <taxon>Moronidae</taxon>
        <taxon>Dicentrarchus</taxon>
    </lineage>
</organism>
<dbReference type="Pfam" id="PF07400">
    <property type="entry name" value="IL11"/>
    <property type="match status" value="1"/>
</dbReference>
<dbReference type="PRINTS" id="PR01944">
    <property type="entry name" value="INTLKN11FISH"/>
</dbReference>
<dbReference type="InterPro" id="IPR020462">
    <property type="entry name" value="IL-11B_fish"/>
</dbReference>
<dbReference type="Gene3D" id="1.20.1250.10">
    <property type="match status" value="1"/>
</dbReference>
<dbReference type="Proteomes" id="UP000694389">
    <property type="component" value="Unassembled WGS sequence"/>
</dbReference>
<proteinExistence type="predicted"/>
<dbReference type="PANTHER" id="PTHR16922:SF0">
    <property type="entry name" value="INTERLEUKIN-11"/>
    <property type="match status" value="1"/>
</dbReference>
<dbReference type="GO" id="GO:0043410">
    <property type="term" value="P:positive regulation of MAPK cascade"/>
    <property type="evidence" value="ECO:0007669"/>
    <property type="project" value="TreeGrafter"/>
</dbReference>
<dbReference type="InterPro" id="IPR020438">
    <property type="entry name" value="IL-11"/>
</dbReference>
<dbReference type="GO" id="GO:0008284">
    <property type="term" value="P:positive regulation of cell population proliferation"/>
    <property type="evidence" value="ECO:0007669"/>
    <property type="project" value="TreeGrafter"/>
</dbReference>
<gene>
    <name evidence="2" type="primary">il11b</name>
</gene>
<evidence type="ECO:0000313" key="2">
    <source>
        <dbReference type="Ensembl" id="ENSDLAP00005066218.1"/>
    </source>
</evidence>
<evidence type="ECO:0000313" key="3">
    <source>
        <dbReference type="Proteomes" id="UP000694389"/>
    </source>
</evidence>
<dbReference type="GO" id="GO:0005125">
    <property type="term" value="F:cytokine activity"/>
    <property type="evidence" value="ECO:0007669"/>
    <property type="project" value="TreeGrafter"/>
</dbReference>
<dbReference type="PANTHER" id="PTHR16922">
    <property type="entry name" value="INTERLEUKIN 11"/>
    <property type="match status" value="1"/>
</dbReference>
<feature type="chain" id="PRO_5035911149" description="Interleukin-11" evidence="1">
    <location>
        <begin position="41"/>
        <end position="215"/>
    </location>
</feature>
<evidence type="ECO:0008006" key="4">
    <source>
        <dbReference type="Google" id="ProtNLM"/>
    </source>
</evidence>
<dbReference type="InterPro" id="IPR009079">
    <property type="entry name" value="4_helix_cytokine-like_core"/>
</dbReference>